<evidence type="ECO:0000259" key="1">
    <source>
        <dbReference type="Pfam" id="PF13271"/>
    </source>
</evidence>
<dbReference type="InterPro" id="IPR025139">
    <property type="entry name" value="DUF4062"/>
</dbReference>
<dbReference type="AlphaFoldDB" id="A0A4R6KL55"/>
<dbReference type="Proteomes" id="UP000295388">
    <property type="component" value="Unassembled WGS sequence"/>
</dbReference>
<dbReference type="EMBL" id="SNWQ01000003">
    <property type="protein sequence ID" value="TDO51506.1"/>
    <property type="molecule type" value="Genomic_DNA"/>
</dbReference>
<feature type="domain" description="DUF4062" evidence="1">
    <location>
        <begin position="18"/>
        <end position="99"/>
    </location>
</feature>
<name>A0A4R6KL55_9ACTN</name>
<keyword evidence="3" id="KW-1185">Reference proteome</keyword>
<protein>
    <submittedName>
        <fullName evidence="2">Uncharacterized protein DUF4062</fullName>
    </submittedName>
</protein>
<reference evidence="2 3" key="1">
    <citation type="submission" date="2019-03" db="EMBL/GenBank/DDBJ databases">
        <title>Genomic Encyclopedia of Type Strains, Phase III (KMG-III): the genomes of soil and plant-associated and newly described type strains.</title>
        <authorList>
            <person name="Whitman W."/>
        </authorList>
    </citation>
    <scope>NUCLEOTIDE SEQUENCE [LARGE SCALE GENOMIC DNA]</scope>
    <source>
        <strain evidence="2 3">VKM Ac-2527</strain>
    </source>
</reference>
<sequence>MCLAAKPSALGATIGIVKVFISSLISGYEAYRQAVVEAVEALGHQVIRAEEFPASAGTPQQACLAAVRESDLVVLLIGERYGYPQPSGLSATHEEYREAKESKPVFVFVESGVTREPQQETFLQEVEAWATGHFRASFSSADELKTVVVRALHDHELATAAGPVDEAEMLARARALLPNGRHGGAPRLVFAVAGGPHQQVLRPVELEQDDLARDIQREALFGEYPVFDATEGTTTSIRGGALILEQPSASVVIDQAGSICVVQPARRNRDDYRTGMPALIEEDLAAALARAVRFSGSLLDRLDPVHRLTDVVPLAHLSGTGYLPWRSRAEQAANPNSASIHANAGAVTATLTPTRRHRQALTHDANRMVEDLMVLLRREIRG</sequence>
<dbReference type="Pfam" id="PF13271">
    <property type="entry name" value="DUF4062"/>
    <property type="match status" value="1"/>
</dbReference>
<evidence type="ECO:0000313" key="2">
    <source>
        <dbReference type="EMBL" id="TDO51506.1"/>
    </source>
</evidence>
<comment type="caution">
    <text evidence="2">The sequence shown here is derived from an EMBL/GenBank/DDBJ whole genome shotgun (WGS) entry which is preliminary data.</text>
</comment>
<proteinExistence type="predicted"/>
<accession>A0A4R6KL55</accession>
<evidence type="ECO:0000313" key="3">
    <source>
        <dbReference type="Proteomes" id="UP000295388"/>
    </source>
</evidence>
<organism evidence="2 3">
    <name type="scientific">Kribbella caucasensis</name>
    <dbReference type="NCBI Taxonomy" id="2512215"/>
    <lineage>
        <taxon>Bacteria</taxon>
        <taxon>Bacillati</taxon>
        <taxon>Actinomycetota</taxon>
        <taxon>Actinomycetes</taxon>
        <taxon>Propionibacteriales</taxon>
        <taxon>Kribbellaceae</taxon>
        <taxon>Kribbella</taxon>
    </lineage>
</organism>
<gene>
    <name evidence="2" type="ORF">EV643_103245</name>
</gene>